<dbReference type="SUPFAM" id="SSF53850">
    <property type="entry name" value="Periplasmic binding protein-like II"/>
    <property type="match status" value="1"/>
</dbReference>
<feature type="chain" id="PRO_5045669727" evidence="5">
    <location>
        <begin position="38"/>
        <end position="551"/>
    </location>
</feature>
<dbReference type="EMBL" id="BPQG01000035">
    <property type="protein sequence ID" value="GJD44570.1"/>
    <property type="molecule type" value="Genomic_DNA"/>
</dbReference>
<dbReference type="InterPro" id="IPR030678">
    <property type="entry name" value="Peptide/Ni-bd"/>
</dbReference>
<dbReference type="CDD" id="cd08498">
    <property type="entry name" value="PBP2_NikA_DppA_OppA_like_2"/>
    <property type="match status" value="1"/>
</dbReference>
<dbReference type="InterPro" id="IPR000914">
    <property type="entry name" value="SBP_5_dom"/>
</dbReference>
<evidence type="ECO:0000256" key="2">
    <source>
        <dbReference type="ARBA" id="ARBA00005695"/>
    </source>
</evidence>
<sequence length="551" mass="59564">MIETRRRPRRTLSRVALSGSVLCGLVLPAAWTGQAQARDLRIGLAAEATSMDPHFHNLGPNNSLRRHIFEGLVTTDAAMAVVPALALSWTADDEHTWTFKLRQNVTFSDGTPFTANDVIYTFCRIPLVENSPSSFATFVRPFESVAAPDPLTVVIKTAGPLPLLPTNITALGMLSAKASGAAGPVAFAKGGCTGMGTPPKSIDFGNPKVAVGTGPYALKEYVRGTQVVLSKNPTHWGAAPAFDTVTMKPIVSTGPRVAALLAGDADLIENPAIQDLPRIEAAGFTVTKGLSNRIIYIHLDQFDGAGWKTPTIRGTDKNPLLDKRVREALSKGIDRKAIVERVMGGVAQAAGELLPFPLSGTTKDFPVVPYDPKAAKDLLAQAGYPNGFEITLGTPNDRYINDEKIAQAVAQMWSRIGVKTSLDASTSSTFFTRRNTFSFSAYLAGWGADSGEMSNSLNSLLLCFDPETGRGFTNRGRYCSREVDRLTIEAMRTFDEAERSALLRRASALAMADYPLIPLHFEVTPWATVKSLRYTPRIDQYTLAMDVVVVK</sequence>
<dbReference type="PANTHER" id="PTHR30290">
    <property type="entry name" value="PERIPLASMIC BINDING COMPONENT OF ABC TRANSPORTER"/>
    <property type="match status" value="1"/>
</dbReference>
<name>A0ABQ4QI70_9HYPH</name>
<evidence type="ECO:0000256" key="4">
    <source>
        <dbReference type="ARBA" id="ARBA00022729"/>
    </source>
</evidence>
<dbReference type="Gene3D" id="3.40.190.10">
    <property type="entry name" value="Periplasmic binding protein-like II"/>
    <property type="match status" value="1"/>
</dbReference>
<feature type="signal peptide" evidence="5">
    <location>
        <begin position="1"/>
        <end position="37"/>
    </location>
</feature>
<evidence type="ECO:0000313" key="7">
    <source>
        <dbReference type="EMBL" id="GJD44570.1"/>
    </source>
</evidence>
<evidence type="ECO:0000256" key="3">
    <source>
        <dbReference type="ARBA" id="ARBA00022448"/>
    </source>
</evidence>
<feature type="domain" description="Solute-binding protein family 5" evidence="6">
    <location>
        <begin position="81"/>
        <end position="463"/>
    </location>
</feature>
<comment type="caution">
    <text evidence="7">The sequence shown here is derived from an EMBL/GenBank/DDBJ whole genome shotgun (WGS) entry which is preliminary data.</text>
</comment>
<dbReference type="Gene3D" id="3.90.76.10">
    <property type="entry name" value="Dipeptide-binding Protein, Domain 1"/>
    <property type="match status" value="1"/>
</dbReference>
<keyword evidence="3" id="KW-0813">Transport</keyword>
<comment type="subcellular location">
    <subcellularLocation>
        <location evidence="1">Periplasm</location>
    </subcellularLocation>
</comment>
<evidence type="ECO:0000259" key="6">
    <source>
        <dbReference type="Pfam" id="PF00496"/>
    </source>
</evidence>
<proteinExistence type="inferred from homology"/>
<dbReference type="Pfam" id="PF00496">
    <property type="entry name" value="SBP_bac_5"/>
    <property type="match status" value="1"/>
</dbReference>
<evidence type="ECO:0000256" key="1">
    <source>
        <dbReference type="ARBA" id="ARBA00004418"/>
    </source>
</evidence>
<dbReference type="Proteomes" id="UP001055117">
    <property type="component" value="Unassembled WGS sequence"/>
</dbReference>
<accession>A0ABQ4QI70</accession>
<dbReference type="PANTHER" id="PTHR30290:SF9">
    <property type="entry name" value="OLIGOPEPTIDE-BINDING PROTEIN APPA"/>
    <property type="match status" value="1"/>
</dbReference>
<dbReference type="RefSeq" id="WP_238272257.1">
    <property type="nucleotide sequence ID" value="NZ_BPQG01000035.1"/>
</dbReference>
<comment type="similarity">
    <text evidence="2">Belongs to the bacterial solute-binding protein 5 family.</text>
</comment>
<protein>
    <submittedName>
        <fullName evidence="7">Periplasmic oligopeptide-binding protein</fullName>
    </submittedName>
</protein>
<gene>
    <name evidence="7" type="primary">oppA_2</name>
    <name evidence="7" type="ORF">AFCDBAGC_2437</name>
</gene>
<reference evidence="7 8" key="1">
    <citation type="journal article" date="2021" name="Front. Microbiol.">
        <title>Comprehensive Comparative Genomics and Phenotyping of Methylobacterium Species.</title>
        <authorList>
            <person name="Alessa O."/>
            <person name="Ogura Y."/>
            <person name="Fujitani Y."/>
            <person name="Takami H."/>
            <person name="Hayashi T."/>
            <person name="Sahin N."/>
            <person name="Tani A."/>
        </authorList>
    </citation>
    <scope>NUCLEOTIDE SEQUENCE [LARGE SCALE GENOMIC DNA]</scope>
    <source>
        <strain evidence="7 8">DSM 23679</strain>
    </source>
</reference>
<keyword evidence="4 5" id="KW-0732">Signal</keyword>
<dbReference type="PIRSF" id="PIRSF002741">
    <property type="entry name" value="MppA"/>
    <property type="match status" value="1"/>
</dbReference>
<keyword evidence="8" id="KW-1185">Reference proteome</keyword>
<dbReference type="Gene3D" id="3.10.105.10">
    <property type="entry name" value="Dipeptide-binding Protein, Domain 3"/>
    <property type="match status" value="1"/>
</dbReference>
<evidence type="ECO:0000313" key="8">
    <source>
        <dbReference type="Proteomes" id="UP001055117"/>
    </source>
</evidence>
<organism evidence="7 8">
    <name type="scientific">Methylobacterium cerastii</name>
    <dbReference type="NCBI Taxonomy" id="932741"/>
    <lineage>
        <taxon>Bacteria</taxon>
        <taxon>Pseudomonadati</taxon>
        <taxon>Pseudomonadota</taxon>
        <taxon>Alphaproteobacteria</taxon>
        <taxon>Hyphomicrobiales</taxon>
        <taxon>Methylobacteriaceae</taxon>
        <taxon>Methylobacterium</taxon>
    </lineage>
</organism>
<dbReference type="InterPro" id="IPR039424">
    <property type="entry name" value="SBP_5"/>
</dbReference>
<evidence type="ECO:0000256" key="5">
    <source>
        <dbReference type="SAM" id="SignalP"/>
    </source>
</evidence>